<evidence type="ECO:0000313" key="7">
    <source>
        <dbReference type="EMBL" id="CAB4946550.1"/>
    </source>
</evidence>
<evidence type="ECO:0000313" key="9">
    <source>
        <dbReference type="EMBL" id="CAB5011338.1"/>
    </source>
</evidence>
<gene>
    <name evidence="1" type="ORF">UFOPK1824_00800</name>
    <name evidence="2" type="ORF">UFOPK2340_00861</name>
    <name evidence="3" type="ORF">UFOPK2772_00029</name>
    <name evidence="4" type="ORF">UFOPK2850_00040</name>
    <name evidence="5" type="ORF">UFOPK3027_00580</name>
    <name evidence="6" type="ORF">UFOPK3256_00804</name>
    <name evidence="7" type="ORF">UFOPK3827_00264</name>
    <name evidence="8" type="ORF">UFOPK3982_00503</name>
    <name evidence="9" type="ORF">UFOPK4120_00264</name>
    <name evidence="10" type="ORF">UFOPK4404_00264</name>
</gene>
<dbReference type="EMBL" id="CAFBOO010000003">
    <property type="protein sequence ID" value="CAB4982390.1"/>
    <property type="molecule type" value="Genomic_DNA"/>
</dbReference>
<dbReference type="EMBL" id="CAFBQY010000002">
    <property type="protein sequence ID" value="CAB5070224.1"/>
    <property type="molecule type" value="Genomic_DNA"/>
</dbReference>
<proteinExistence type="predicted"/>
<accession>A0A6J7BDE1</accession>
<evidence type="ECO:0000313" key="8">
    <source>
        <dbReference type="EMBL" id="CAB4982390.1"/>
    </source>
</evidence>
<evidence type="ECO:0000313" key="6">
    <source>
        <dbReference type="EMBL" id="CAB4842298.1"/>
    </source>
</evidence>
<evidence type="ECO:0000313" key="5">
    <source>
        <dbReference type="EMBL" id="CAB4799949.1"/>
    </source>
</evidence>
<dbReference type="EMBL" id="CAFAAN010000004">
    <property type="protein sequence ID" value="CAB4799949.1"/>
    <property type="molecule type" value="Genomic_DNA"/>
</dbReference>
<dbReference type="SUPFAM" id="SSF52540">
    <property type="entry name" value="P-loop containing nucleoside triphosphate hydrolases"/>
    <property type="match status" value="1"/>
</dbReference>
<dbReference type="EMBL" id="CAFBNM010000002">
    <property type="protein sequence ID" value="CAB4946550.1"/>
    <property type="molecule type" value="Genomic_DNA"/>
</dbReference>
<evidence type="ECO:0000313" key="1">
    <source>
        <dbReference type="EMBL" id="CAB4602213.1"/>
    </source>
</evidence>
<reference evidence="6" key="1">
    <citation type="submission" date="2020-05" db="EMBL/GenBank/DDBJ databases">
        <authorList>
            <person name="Chiriac C."/>
            <person name="Salcher M."/>
            <person name="Ghai R."/>
            <person name="Kavagutti S V."/>
        </authorList>
    </citation>
    <scope>NUCLEOTIDE SEQUENCE</scope>
</reference>
<dbReference type="EMBL" id="CAFBPO010000002">
    <property type="protein sequence ID" value="CAB5011338.1"/>
    <property type="molecule type" value="Genomic_DNA"/>
</dbReference>
<dbReference type="EMBL" id="CAEZYT010000001">
    <property type="protein sequence ID" value="CAB4726281.1"/>
    <property type="molecule type" value="Genomic_DNA"/>
</dbReference>
<evidence type="ECO:0000313" key="2">
    <source>
        <dbReference type="EMBL" id="CAB4677322.1"/>
    </source>
</evidence>
<evidence type="ECO:0000313" key="3">
    <source>
        <dbReference type="EMBL" id="CAB4726281.1"/>
    </source>
</evidence>
<organism evidence="6">
    <name type="scientific">freshwater metagenome</name>
    <dbReference type="NCBI Taxonomy" id="449393"/>
    <lineage>
        <taxon>unclassified sequences</taxon>
        <taxon>metagenomes</taxon>
        <taxon>ecological metagenomes</taxon>
    </lineage>
</organism>
<dbReference type="EMBL" id="CAFAZW010000010">
    <property type="protein sequence ID" value="CAB4842298.1"/>
    <property type="molecule type" value="Genomic_DNA"/>
</dbReference>
<dbReference type="InterPro" id="IPR027417">
    <property type="entry name" value="P-loop_NTPase"/>
</dbReference>
<dbReference type="EMBL" id="CAEZZH010000001">
    <property type="protein sequence ID" value="CAB4745216.1"/>
    <property type="molecule type" value="Genomic_DNA"/>
</dbReference>
<dbReference type="AlphaFoldDB" id="A0A6J7BDE1"/>
<sequence length="358" mass="38952">MDNLAIPAVITAIADPEFEGVVSSALFSQGWSVIARTLDMNSLEIEIAKCDVSQVILIYSSDLPGISLARLQEITRSGVTLFGFADAVGSAQGLPDISPRPTSSAELLAYIRGNIRSPRLRTPLLQPTPNLKARIIGVGSASHSTGNTVLALNLAQESALLGLKTLLIDANFQAPAIATLLDLRKVSDENKWRDISENLSVSEITQQKAAGFNALAIDAAAYFDLVYIDLGTLANLSSDLTDRRWASQVKIWVANLAQKVIITSTTELLQQRRLKDLQQDLSKISITPNISLAVLSVSDYRKRDITTLTSTYPMSHIWQIPYDARACSLAMRERTTLAQISAKSALRKTFLNIATQIT</sequence>
<name>A0A6J7BDE1_9ZZZZ</name>
<dbReference type="EMBL" id="CAEZUM010000049">
    <property type="protein sequence ID" value="CAB4602213.1"/>
    <property type="molecule type" value="Genomic_DNA"/>
</dbReference>
<dbReference type="Gene3D" id="3.40.50.300">
    <property type="entry name" value="P-loop containing nucleotide triphosphate hydrolases"/>
    <property type="match status" value="1"/>
</dbReference>
<dbReference type="EMBL" id="CAEZXC010000044">
    <property type="protein sequence ID" value="CAB4677322.1"/>
    <property type="molecule type" value="Genomic_DNA"/>
</dbReference>
<evidence type="ECO:0000313" key="10">
    <source>
        <dbReference type="EMBL" id="CAB5070224.1"/>
    </source>
</evidence>
<protein>
    <submittedName>
        <fullName evidence="6">Unannotated protein</fullName>
    </submittedName>
</protein>
<evidence type="ECO:0000313" key="4">
    <source>
        <dbReference type="EMBL" id="CAB4745216.1"/>
    </source>
</evidence>